<feature type="domain" description="DUF569" evidence="1">
    <location>
        <begin position="149"/>
        <end position="228"/>
    </location>
</feature>
<dbReference type="OrthoDB" id="617902at2759"/>
<name>A0A2K2DQF0_BRADI</name>
<reference evidence="2" key="2">
    <citation type="submission" date="2017-06" db="EMBL/GenBank/DDBJ databases">
        <title>WGS assembly of Brachypodium distachyon.</title>
        <authorList>
            <consortium name="The International Brachypodium Initiative"/>
            <person name="Lucas S."/>
            <person name="Harmon-Smith M."/>
            <person name="Lail K."/>
            <person name="Tice H."/>
            <person name="Grimwood J."/>
            <person name="Bruce D."/>
            <person name="Barry K."/>
            <person name="Shu S."/>
            <person name="Lindquist E."/>
            <person name="Wang M."/>
            <person name="Pitluck S."/>
            <person name="Vogel J.P."/>
            <person name="Garvin D.F."/>
            <person name="Mockler T.C."/>
            <person name="Schmutz J."/>
            <person name="Rokhsar D."/>
            <person name="Bevan M.W."/>
        </authorList>
    </citation>
    <scope>NUCLEOTIDE SEQUENCE</scope>
    <source>
        <strain evidence="2">Bd21</strain>
    </source>
</reference>
<reference evidence="3" key="3">
    <citation type="submission" date="2018-08" db="UniProtKB">
        <authorList>
            <consortium name="EnsemblPlants"/>
        </authorList>
    </citation>
    <scope>IDENTIFICATION</scope>
    <source>
        <strain evidence="3">cv. Bd21</strain>
    </source>
</reference>
<dbReference type="InParanoid" id="A0A2K2DQF0"/>
<dbReference type="Pfam" id="PF22932">
    <property type="entry name" value="Ubiq_DUF_assoc"/>
    <property type="match status" value="1"/>
</dbReference>
<dbReference type="AlphaFoldDB" id="A0A2K2DQF0"/>
<reference evidence="2 3" key="1">
    <citation type="journal article" date="2010" name="Nature">
        <title>Genome sequencing and analysis of the model grass Brachypodium distachyon.</title>
        <authorList>
            <consortium name="International Brachypodium Initiative"/>
        </authorList>
    </citation>
    <scope>NUCLEOTIDE SEQUENCE [LARGE SCALE GENOMIC DNA]</scope>
    <source>
        <strain evidence="2 3">Bd21</strain>
    </source>
</reference>
<dbReference type="PANTHER" id="PTHR31205:SF72">
    <property type="entry name" value="DUF569 DOMAIN-CONTAINING PROTEIN"/>
    <property type="match status" value="1"/>
</dbReference>
<keyword evidence="4" id="KW-1185">Reference proteome</keyword>
<sequence length="246" mass="27572">MEQYFPDGHHVRLRSRMLGTYLHADPDGHGVSLRRRRDSPNAAWTVHLRDYDAPQTAYIMWRTVGSSDGAGDDVVLRNAAPGCGCLRGNGRRNLRWNHGVTVDEVFDGLREKMFMYWVVEPVPARDGLPAVPRPTGIPIPRSLAVLLPGRRILYWQANADGVCADDGWPPLFVFRGRSAFHLRNELVSRVGHSDFVMCIRAGFYGRLTPLVVDLPRSRHGRTIHIVVVMTGTPAAAELRYPDVNAE</sequence>
<protein>
    <recommendedName>
        <fullName evidence="1">DUF569 domain-containing protein</fullName>
    </recommendedName>
</protein>
<dbReference type="PANTHER" id="PTHR31205">
    <property type="entry name" value="ACTIN CROSS-LINKING PROTEIN (DUF569)"/>
    <property type="match status" value="1"/>
</dbReference>
<dbReference type="InterPro" id="IPR054726">
    <property type="entry name" value="Ubiq_DUF569-assoc"/>
</dbReference>
<dbReference type="Proteomes" id="UP000008810">
    <property type="component" value="Chromosome 1"/>
</dbReference>
<evidence type="ECO:0000313" key="3">
    <source>
        <dbReference type="EnsemblPlants" id="PNT76506"/>
    </source>
</evidence>
<evidence type="ECO:0000313" key="2">
    <source>
        <dbReference type="EMBL" id="PNT76506.1"/>
    </source>
</evidence>
<accession>A0A2K2DQF0</accession>
<dbReference type="EMBL" id="CM000880">
    <property type="protein sequence ID" value="PNT76506.1"/>
    <property type="molecule type" value="Genomic_DNA"/>
</dbReference>
<evidence type="ECO:0000313" key="4">
    <source>
        <dbReference type="Proteomes" id="UP000008810"/>
    </source>
</evidence>
<dbReference type="EnsemblPlants" id="PNT76506">
    <property type="protein sequence ID" value="PNT76506"/>
    <property type="gene ID" value="BRADI_1g48960v3"/>
</dbReference>
<organism evidence="2">
    <name type="scientific">Brachypodium distachyon</name>
    <name type="common">Purple false brome</name>
    <name type="synonym">Trachynia distachya</name>
    <dbReference type="NCBI Taxonomy" id="15368"/>
    <lineage>
        <taxon>Eukaryota</taxon>
        <taxon>Viridiplantae</taxon>
        <taxon>Streptophyta</taxon>
        <taxon>Embryophyta</taxon>
        <taxon>Tracheophyta</taxon>
        <taxon>Spermatophyta</taxon>
        <taxon>Magnoliopsida</taxon>
        <taxon>Liliopsida</taxon>
        <taxon>Poales</taxon>
        <taxon>Poaceae</taxon>
        <taxon>BOP clade</taxon>
        <taxon>Pooideae</taxon>
        <taxon>Stipodae</taxon>
        <taxon>Brachypodieae</taxon>
        <taxon>Brachypodium</taxon>
    </lineage>
</organism>
<dbReference type="STRING" id="15368.A0A2K2DQF0"/>
<dbReference type="Gramene" id="PNT76506">
    <property type="protein sequence ID" value="PNT76506"/>
    <property type="gene ID" value="BRADI_1g48960v3"/>
</dbReference>
<gene>
    <name evidence="2" type="ORF">BRADI_1g48960v3</name>
</gene>
<evidence type="ECO:0000259" key="1">
    <source>
        <dbReference type="Pfam" id="PF22932"/>
    </source>
</evidence>
<proteinExistence type="predicted"/>